<name>A0A345T470_9ACTN</name>
<dbReference type="AlphaFoldDB" id="A0A345T470"/>
<feature type="transmembrane region" description="Helical" evidence="1">
    <location>
        <begin position="57"/>
        <end position="88"/>
    </location>
</feature>
<dbReference type="Proteomes" id="UP000249340">
    <property type="component" value="Chromosome"/>
</dbReference>
<dbReference type="SUPFAM" id="SSF52540">
    <property type="entry name" value="P-loop containing nucleoside triphosphate hydrolases"/>
    <property type="match status" value="1"/>
</dbReference>
<evidence type="ECO:0000259" key="2">
    <source>
        <dbReference type="SMART" id="SM00382"/>
    </source>
</evidence>
<keyword evidence="4" id="KW-1185">Reference proteome</keyword>
<evidence type="ECO:0000313" key="4">
    <source>
        <dbReference type="Proteomes" id="UP000249340"/>
    </source>
</evidence>
<gene>
    <name evidence="3" type="ORF">C7M71_028740</name>
</gene>
<dbReference type="OrthoDB" id="3845669at2"/>
<dbReference type="RefSeq" id="WP_111492196.1">
    <property type="nucleotide sequence ID" value="NZ_CP031264.1"/>
</dbReference>
<evidence type="ECO:0000256" key="1">
    <source>
        <dbReference type="SAM" id="Phobius"/>
    </source>
</evidence>
<accession>A0A345T470</accession>
<feature type="domain" description="AAA+ ATPase" evidence="2">
    <location>
        <begin position="257"/>
        <end position="424"/>
    </location>
</feature>
<sequence>MSLNRTLVRGRDLARTAGDHAADMLGPLVVLGRGLLHHTTWVRAWWKRTPGDRRGPALLLAAAVAAAVAVLPYGLLLAAAGLAASAAWAGRDRAPAEPAPDATHLKLQAVYAALTPYLGHPDDPKPLYAHDGDHTAAFTAWEFDAEGRLTMLELRYPPYFRDSEAASRTRVEQVLQGKAGRSREYRFIWDEEINRLRTEALAPLPDDITVQRFVTGPGELVLGVTDPDGSDRTIPLNQGGTPAHQPPVVWRTGARASDAHLLALGTPRSGTSTLLRALALQALPYGDIVVIDGAGTGEHGCLVGRPGVRRVETSLHGAVAALQWAAGETARRLAALERVRLGGGALPKSVTRPLWLLLDHPTELSELAHAEGRPDPQDLLEAPLRQGRAVRVCVVVAEHLGALDRIRPVVRAAARGRVVLGSPTPEQAEAALGAPLDITPPARTPPGRGYARLGGAAPVRLQVPAAPDPLDEDAPAGQRDAVIALLPHSDTRVEAAATTTTLVKSPAQPGPGA</sequence>
<keyword evidence="1" id="KW-1133">Transmembrane helix</keyword>
<proteinExistence type="predicted"/>
<organism evidence="3 4">
    <name type="scientific">Peterkaempfera bronchialis</name>
    <dbReference type="NCBI Taxonomy" id="2126346"/>
    <lineage>
        <taxon>Bacteria</taxon>
        <taxon>Bacillati</taxon>
        <taxon>Actinomycetota</taxon>
        <taxon>Actinomycetes</taxon>
        <taxon>Kitasatosporales</taxon>
        <taxon>Streptomycetaceae</taxon>
        <taxon>Peterkaempfera</taxon>
    </lineage>
</organism>
<dbReference type="InterPro" id="IPR027417">
    <property type="entry name" value="P-loop_NTPase"/>
</dbReference>
<dbReference type="EMBL" id="CP031264">
    <property type="protein sequence ID" value="AXI80775.1"/>
    <property type="molecule type" value="Genomic_DNA"/>
</dbReference>
<evidence type="ECO:0000313" key="3">
    <source>
        <dbReference type="EMBL" id="AXI80775.1"/>
    </source>
</evidence>
<dbReference type="Gene3D" id="3.40.50.300">
    <property type="entry name" value="P-loop containing nucleotide triphosphate hydrolases"/>
    <property type="match status" value="1"/>
</dbReference>
<keyword evidence="1" id="KW-0472">Membrane</keyword>
<dbReference type="InterPro" id="IPR003593">
    <property type="entry name" value="AAA+_ATPase"/>
</dbReference>
<keyword evidence="1" id="KW-0812">Transmembrane</keyword>
<dbReference type="SMART" id="SM00382">
    <property type="entry name" value="AAA"/>
    <property type="match status" value="1"/>
</dbReference>
<dbReference type="KEGG" id="stri:C7M71_028740"/>
<protein>
    <recommendedName>
        <fullName evidence="2">AAA+ ATPase domain-containing protein</fullName>
    </recommendedName>
</protein>
<reference evidence="4" key="1">
    <citation type="submission" date="2018-07" db="EMBL/GenBank/DDBJ databases">
        <title>Streptacidiphilus bronchialis DSM 106435 chromosome.</title>
        <authorList>
            <person name="Batra D."/>
            <person name="Gulvik C.A."/>
        </authorList>
    </citation>
    <scope>NUCLEOTIDE SEQUENCE [LARGE SCALE GENOMIC DNA]</scope>
    <source>
        <strain evidence="4">DSM 106435</strain>
    </source>
</reference>